<feature type="transmembrane region" description="Helical" evidence="1">
    <location>
        <begin position="30"/>
        <end position="52"/>
    </location>
</feature>
<evidence type="ECO:0000313" key="3">
    <source>
        <dbReference type="Proteomes" id="UP000178425"/>
    </source>
</evidence>
<keyword evidence="1" id="KW-0472">Membrane</keyword>
<feature type="transmembrane region" description="Helical" evidence="1">
    <location>
        <begin position="98"/>
        <end position="117"/>
    </location>
</feature>
<dbReference type="EMBL" id="MFHI01000028">
    <property type="protein sequence ID" value="OGF78457.1"/>
    <property type="molecule type" value="Genomic_DNA"/>
</dbReference>
<reference evidence="2 3" key="1">
    <citation type="journal article" date="2016" name="Nat. Commun.">
        <title>Thousands of microbial genomes shed light on interconnected biogeochemical processes in an aquifer system.</title>
        <authorList>
            <person name="Anantharaman K."/>
            <person name="Brown C.T."/>
            <person name="Hug L.A."/>
            <person name="Sharon I."/>
            <person name="Castelle C.J."/>
            <person name="Probst A.J."/>
            <person name="Thomas B.C."/>
            <person name="Singh A."/>
            <person name="Wilkins M.J."/>
            <person name="Karaoz U."/>
            <person name="Brodie E.L."/>
            <person name="Williams K.H."/>
            <person name="Hubbard S.S."/>
            <person name="Banfield J.F."/>
        </authorList>
    </citation>
    <scope>NUCLEOTIDE SEQUENCE [LARGE SCALE GENOMIC DNA]</scope>
</reference>
<accession>A0A1F5WS88</accession>
<keyword evidence="1" id="KW-0812">Transmembrane</keyword>
<dbReference type="AlphaFoldDB" id="A0A1F5WS88"/>
<evidence type="ECO:0000256" key="1">
    <source>
        <dbReference type="SAM" id="Phobius"/>
    </source>
</evidence>
<dbReference type="Proteomes" id="UP000178425">
    <property type="component" value="Unassembled WGS sequence"/>
</dbReference>
<gene>
    <name evidence="2" type="ORF">A2W54_04655</name>
</gene>
<protein>
    <submittedName>
        <fullName evidence="2">Uncharacterized protein</fullName>
    </submittedName>
</protein>
<organism evidence="2 3">
    <name type="scientific">Candidatus Giovannonibacteria bacterium RIFCSPHIGHO2_02_43_13</name>
    <dbReference type="NCBI Taxonomy" id="1798330"/>
    <lineage>
        <taxon>Bacteria</taxon>
        <taxon>Candidatus Giovannoniibacteriota</taxon>
    </lineage>
</organism>
<evidence type="ECO:0000313" key="2">
    <source>
        <dbReference type="EMBL" id="OGF78457.1"/>
    </source>
</evidence>
<sequence>MESGINGGYGRINGQKMAVTVNFKNRKTKLMVGILLLLFSATIYLNTGYLIAGDIDRACRGMVGSGLAETIMGDSVYLFCSGGEEVEMAMWQWRLIQIAWPLVMAISVEHWLFLFIFDGGLIKLLALWPN</sequence>
<proteinExistence type="predicted"/>
<keyword evidence="1" id="KW-1133">Transmembrane helix</keyword>
<comment type="caution">
    <text evidence="2">The sequence shown here is derived from an EMBL/GenBank/DDBJ whole genome shotgun (WGS) entry which is preliminary data.</text>
</comment>
<name>A0A1F5WS88_9BACT</name>